<dbReference type="EMBL" id="AYZQ01000001">
    <property type="protein sequence ID" value="KRM72311.1"/>
    <property type="molecule type" value="Genomic_DNA"/>
</dbReference>
<evidence type="ECO:0000313" key="3">
    <source>
        <dbReference type="Proteomes" id="UP000051672"/>
    </source>
</evidence>
<feature type="domain" description="Competence protein CoiA nuclease-like" evidence="1">
    <location>
        <begin position="18"/>
        <end position="145"/>
    </location>
</feature>
<accession>A0A0R2AYY8</accession>
<reference evidence="2 3" key="1">
    <citation type="journal article" date="2015" name="Genome Announc.">
        <title>Expanding the biotechnology potential of lactobacilli through comparative genomics of 213 strains and associated genera.</title>
        <authorList>
            <person name="Sun Z."/>
            <person name="Harris H.M."/>
            <person name="McCann A."/>
            <person name="Guo C."/>
            <person name="Argimon S."/>
            <person name="Zhang W."/>
            <person name="Yang X."/>
            <person name="Jeffery I.B."/>
            <person name="Cooney J.C."/>
            <person name="Kagawa T.F."/>
            <person name="Liu W."/>
            <person name="Song Y."/>
            <person name="Salvetti E."/>
            <person name="Wrobel A."/>
            <person name="Rasinkangas P."/>
            <person name="Parkhill J."/>
            <person name="Rea M.C."/>
            <person name="O'Sullivan O."/>
            <person name="Ritari J."/>
            <person name="Douillard F.P."/>
            <person name="Paul Ross R."/>
            <person name="Yang R."/>
            <person name="Briner A.E."/>
            <person name="Felis G.E."/>
            <person name="de Vos W.M."/>
            <person name="Barrangou R."/>
            <person name="Klaenhammer T.R."/>
            <person name="Caufield P.W."/>
            <person name="Cui Y."/>
            <person name="Zhang H."/>
            <person name="O'Toole P.W."/>
        </authorList>
    </citation>
    <scope>NUCLEOTIDE SEQUENCE [LARGE SCALE GENOMIC DNA]</scope>
    <source>
        <strain evidence="2 3">DSM 23927</strain>
    </source>
</reference>
<organism evidence="2 3">
    <name type="scientific">Lacticaseibacillus brantae DSM 23927</name>
    <dbReference type="NCBI Taxonomy" id="1423727"/>
    <lineage>
        <taxon>Bacteria</taxon>
        <taxon>Bacillati</taxon>
        <taxon>Bacillota</taxon>
        <taxon>Bacilli</taxon>
        <taxon>Lactobacillales</taxon>
        <taxon>Lactobacillaceae</taxon>
        <taxon>Lacticaseibacillus</taxon>
    </lineage>
</organism>
<dbReference type="Pfam" id="PF06054">
    <property type="entry name" value="CoiA_nuc"/>
    <property type="match status" value="1"/>
</dbReference>
<dbReference type="STRING" id="1423727.FC34_GL000011"/>
<keyword evidence="3" id="KW-1185">Reference proteome</keyword>
<evidence type="ECO:0000259" key="1">
    <source>
        <dbReference type="Pfam" id="PF06054"/>
    </source>
</evidence>
<proteinExistence type="predicted"/>
<evidence type="ECO:0000313" key="2">
    <source>
        <dbReference type="EMBL" id="KRM72311.1"/>
    </source>
</evidence>
<comment type="caution">
    <text evidence="2">The sequence shown here is derived from an EMBL/GenBank/DDBJ whole genome shotgun (WGS) entry which is preliminary data.</text>
</comment>
<dbReference type="InterPro" id="IPR010330">
    <property type="entry name" value="CoiA_nuc"/>
</dbReference>
<dbReference type="Proteomes" id="UP000051672">
    <property type="component" value="Unassembled WGS sequence"/>
</dbReference>
<protein>
    <submittedName>
        <fullName evidence="2">Competence protein</fullName>
    </submittedName>
</protein>
<dbReference type="PATRIC" id="fig|1423727.3.peg.12"/>
<sequence length="303" mass="35313">MPAHFAHIVGTCSASEPESQQHLLGKRWLQEWLSGRAEVAELEVYYPEIQQRADVVVTSRQPPLVLEFQCSPISVGDLARRTAGYHQLRLNVIWIMGRRYFGSHFGPKQYKFMADDLALWFLDSSRGILSHHQWQKQGWQTTHFTKAASRFRTRRFFDQAQQEQRQLESRLYYRDHTLLALQAVAYKQGHHLAGVPWEVHWAQTHLPGLPQPEWLMRAHWLLYFDNQPMTAAADLAFWNQYLALNAPLRHQAPVLEAVSHRWQQVLVAGGYLSGDGQWQRSLSWFPDGVHKRQAWAQARFQAN</sequence>
<gene>
    <name evidence="2" type="ORF">FC34_GL000011</name>
</gene>
<dbReference type="AlphaFoldDB" id="A0A0R2AYY8"/>
<name>A0A0R2AYY8_9LACO</name>